<feature type="region of interest" description="Disordered" evidence="1">
    <location>
        <begin position="67"/>
        <end position="94"/>
    </location>
</feature>
<keyword evidence="3" id="KW-1185">Reference proteome</keyword>
<proteinExistence type="predicted"/>
<dbReference type="OrthoDB" id="4850726at2759"/>
<evidence type="ECO:0000313" key="3">
    <source>
        <dbReference type="Proteomes" id="UP000700596"/>
    </source>
</evidence>
<sequence length="94" mass="10482">MTPNGHFRLAPGATKEGDLIFTILSLIGPHYLHGFWDGESLLGPMLSRWALKLVKDRARIDVPQIFNSETGDESHEDPRLVSVPLPMDGNSNWT</sequence>
<evidence type="ECO:0000313" key="2">
    <source>
        <dbReference type="EMBL" id="KAH7112796.1"/>
    </source>
</evidence>
<dbReference type="AlphaFoldDB" id="A0A9P9D5J7"/>
<gene>
    <name evidence="2" type="ORF">B0J11DRAFT_619453</name>
</gene>
<dbReference type="Proteomes" id="UP000700596">
    <property type="component" value="Unassembled WGS sequence"/>
</dbReference>
<dbReference type="EMBL" id="JAGMWT010000020">
    <property type="protein sequence ID" value="KAH7112796.1"/>
    <property type="molecule type" value="Genomic_DNA"/>
</dbReference>
<evidence type="ECO:0000256" key="1">
    <source>
        <dbReference type="SAM" id="MobiDB-lite"/>
    </source>
</evidence>
<name>A0A9P9D5J7_9PLEO</name>
<organism evidence="2 3">
    <name type="scientific">Dendryphion nanum</name>
    <dbReference type="NCBI Taxonomy" id="256645"/>
    <lineage>
        <taxon>Eukaryota</taxon>
        <taxon>Fungi</taxon>
        <taxon>Dikarya</taxon>
        <taxon>Ascomycota</taxon>
        <taxon>Pezizomycotina</taxon>
        <taxon>Dothideomycetes</taxon>
        <taxon>Pleosporomycetidae</taxon>
        <taxon>Pleosporales</taxon>
        <taxon>Torulaceae</taxon>
        <taxon>Dendryphion</taxon>
    </lineage>
</organism>
<comment type="caution">
    <text evidence="2">The sequence shown here is derived from an EMBL/GenBank/DDBJ whole genome shotgun (WGS) entry which is preliminary data.</text>
</comment>
<reference evidence="2" key="1">
    <citation type="journal article" date="2021" name="Nat. Commun.">
        <title>Genetic determinants of endophytism in the Arabidopsis root mycobiome.</title>
        <authorList>
            <person name="Mesny F."/>
            <person name="Miyauchi S."/>
            <person name="Thiergart T."/>
            <person name="Pickel B."/>
            <person name="Atanasova L."/>
            <person name="Karlsson M."/>
            <person name="Huettel B."/>
            <person name="Barry K.W."/>
            <person name="Haridas S."/>
            <person name="Chen C."/>
            <person name="Bauer D."/>
            <person name="Andreopoulos W."/>
            <person name="Pangilinan J."/>
            <person name="LaButti K."/>
            <person name="Riley R."/>
            <person name="Lipzen A."/>
            <person name="Clum A."/>
            <person name="Drula E."/>
            <person name="Henrissat B."/>
            <person name="Kohler A."/>
            <person name="Grigoriev I.V."/>
            <person name="Martin F.M."/>
            <person name="Hacquard S."/>
        </authorList>
    </citation>
    <scope>NUCLEOTIDE SEQUENCE</scope>
    <source>
        <strain evidence="2">MPI-CAGE-CH-0243</strain>
    </source>
</reference>
<protein>
    <submittedName>
        <fullName evidence="2">Uncharacterized protein</fullName>
    </submittedName>
</protein>
<accession>A0A9P9D5J7</accession>